<organism evidence="1 2">
    <name type="scientific">Cardiobacterium valvarum F0432</name>
    <dbReference type="NCBI Taxonomy" id="797473"/>
    <lineage>
        <taxon>Bacteria</taxon>
        <taxon>Pseudomonadati</taxon>
        <taxon>Pseudomonadota</taxon>
        <taxon>Gammaproteobacteria</taxon>
        <taxon>Cardiobacteriales</taxon>
        <taxon>Cardiobacteriaceae</taxon>
        <taxon>Cardiobacterium</taxon>
    </lineage>
</organism>
<name>G9ZDD6_9GAMM</name>
<dbReference type="HOGENOM" id="CLU_1800432_0_0_6"/>
<reference evidence="1 2" key="1">
    <citation type="submission" date="2011-08" db="EMBL/GenBank/DDBJ databases">
        <authorList>
            <person name="Weinstock G."/>
            <person name="Sodergren E."/>
            <person name="Clifton S."/>
            <person name="Fulton L."/>
            <person name="Fulton B."/>
            <person name="Courtney L."/>
            <person name="Fronick C."/>
            <person name="Harrison M."/>
            <person name="Strong C."/>
            <person name="Farmer C."/>
            <person name="Delahaunty K."/>
            <person name="Markovic C."/>
            <person name="Hall O."/>
            <person name="Minx P."/>
            <person name="Tomlinson C."/>
            <person name="Mitreva M."/>
            <person name="Hou S."/>
            <person name="Chen J."/>
            <person name="Wollam A."/>
            <person name="Pepin K.H."/>
            <person name="Johnson M."/>
            <person name="Bhonagiri V."/>
            <person name="Zhang X."/>
            <person name="Suruliraj S."/>
            <person name="Warren W."/>
            <person name="Chinwalla A."/>
            <person name="Mardis E.R."/>
            <person name="Wilson R.K."/>
        </authorList>
    </citation>
    <scope>NUCLEOTIDE SEQUENCE [LARGE SCALE GENOMIC DNA]</scope>
    <source>
        <strain evidence="1 2">F0432</strain>
    </source>
</reference>
<protein>
    <submittedName>
        <fullName evidence="1">Uncharacterized protein</fullName>
    </submittedName>
</protein>
<gene>
    <name evidence="1" type="ORF">HMPREF9080_00770</name>
</gene>
<sequence>SLRRLAVFTSFPLWGESRDGGSKQAAQRQSQSLRRLAVFTSFPLWGKAGMGVVNKPSRDKVSHYAAWRCLPPSPCGGRPGWGKQTSRPETKPVITALGGVYRLPLVGEGWDGGCKQTMQRQSQSLRRLVAFTSFPCGGRSGWG</sequence>
<comment type="caution">
    <text evidence="1">The sequence shown here is derived from an EMBL/GenBank/DDBJ whole genome shotgun (WGS) entry which is preliminary data.</text>
</comment>
<dbReference type="AlphaFoldDB" id="G9ZDD6"/>
<dbReference type="Proteomes" id="UP000004750">
    <property type="component" value="Unassembled WGS sequence"/>
</dbReference>
<dbReference type="EMBL" id="AGCM01000041">
    <property type="protein sequence ID" value="EHM55358.1"/>
    <property type="molecule type" value="Genomic_DNA"/>
</dbReference>
<accession>G9ZDD6</accession>
<dbReference type="STRING" id="797473.HMPREF9080_00770"/>
<feature type="non-terminal residue" evidence="1">
    <location>
        <position position="1"/>
    </location>
</feature>
<proteinExistence type="predicted"/>
<evidence type="ECO:0000313" key="2">
    <source>
        <dbReference type="Proteomes" id="UP000004750"/>
    </source>
</evidence>
<evidence type="ECO:0000313" key="1">
    <source>
        <dbReference type="EMBL" id="EHM55358.1"/>
    </source>
</evidence>